<dbReference type="InterPro" id="IPR003675">
    <property type="entry name" value="Rce1/LyrA-like_dom"/>
</dbReference>
<dbReference type="PANTHER" id="PTHR36435:SF1">
    <property type="entry name" value="CAAX AMINO TERMINAL PROTEASE FAMILY PROTEIN"/>
    <property type="match status" value="1"/>
</dbReference>
<dbReference type="GO" id="GO:0004175">
    <property type="term" value="F:endopeptidase activity"/>
    <property type="evidence" value="ECO:0007669"/>
    <property type="project" value="UniProtKB-ARBA"/>
</dbReference>
<gene>
    <name evidence="3" type="ORF">S01H1_18456</name>
</gene>
<sequence>EENAREITEAFLQISGTRELLVNLFMIAILPAVGEELLFRGVFQRIFIEWTKNIHIGIFLAAFFFSTLHFQFYGFFPRLMLGIFFGYLLVWSNTIWLPVLAHFVNNGAAVIFYYLFHNKIINDDIETIGTNLESLTYVIISTLLVSLLIFVLYKKEKVGDT</sequence>
<accession>X0TX54</accession>
<feature type="domain" description="CAAX prenyl protease 2/Lysostaphin resistance protein A-like" evidence="2">
    <location>
        <begin position="19"/>
        <end position="107"/>
    </location>
</feature>
<keyword evidence="1" id="KW-0472">Membrane</keyword>
<evidence type="ECO:0000256" key="1">
    <source>
        <dbReference type="SAM" id="Phobius"/>
    </source>
</evidence>
<feature type="transmembrane region" description="Helical" evidence="1">
    <location>
        <begin position="135"/>
        <end position="153"/>
    </location>
</feature>
<dbReference type="InterPro" id="IPR052710">
    <property type="entry name" value="CAAX_protease"/>
</dbReference>
<feature type="transmembrane region" description="Helical" evidence="1">
    <location>
        <begin position="20"/>
        <end position="42"/>
    </location>
</feature>
<keyword evidence="1" id="KW-0812">Transmembrane</keyword>
<name>X0TX54_9ZZZZ</name>
<reference evidence="3" key="1">
    <citation type="journal article" date="2014" name="Front. Microbiol.">
        <title>High frequency of phylogenetically diverse reductive dehalogenase-homologous genes in deep subseafloor sedimentary metagenomes.</title>
        <authorList>
            <person name="Kawai M."/>
            <person name="Futagami T."/>
            <person name="Toyoda A."/>
            <person name="Takaki Y."/>
            <person name="Nishi S."/>
            <person name="Hori S."/>
            <person name="Arai W."/>
            <person name="Tsubouchi T."/>
            <person name="Morono Y."/>
            <person name="Uchiyama I."/>
            <person name="Ito T."/>
            <person name="Fujiyama A."/>
            <person name="Inagaki F."/>
            <person name="Takami H."/>
        </authorList>
    </citation>
    <scope>NUCLEOTIDE SEQUENCE</scope>
    <source>
        <strain evidence="3">Expedition CK06-06</strain>
    </source>
</reference>
<evidence type="ECO:0000313" key="3">
    <source>
        <dbReference type="EMBL" id="GAF80710.1"/>
    </source>
</evidence>
<dbReference type="EMBL" id="BARS01009868">
    <property type="protein sequence ID" value="GAF80710.1"/>
    <property type="molecule type" value="Genomic_DNA"/>
</dbReference>
<comment type="caution">
    <text evidence="3">The sequence shown here is derived from an EMBL/GenBank/DDBJ whole genome shotgun (WGS) entry which is preliminary data.</text>
</comment>
<feature type="non-terminal residue" evidence="3">
    <location>
        <position position="1"/>
    </location>
</feature>
<feature type="transmembrane region" description="Helical" evidence="1">
    <location>
        <begin position="54"/>
        <end position="75"/>
    </location>
</feature>
<proteinExistence type="predicted"/>
<protein>
    <recommendedName>
        <fullName evidence="2">CAAX prenyl protease 2/Lysostaphin resistance protein A-like domain-containing protein</fullName>
    </recommendedName>
</protein>
<keyword evidence="1" id="KW-1133">Transmembrane helix</keyword>
<dbReference type="GO" id="GO:0080120">
    <property type="term" value="P:CAAX-box protein maturation"/>
    <property type="evidence" value="ECO:0007669"/>
    <property type="project" value="UniProtKB-ARBA"/>
</dbReference>
<organism evidence="3">
    <name type="scientific">marine sediment metagenome</name>
    <dbReference type="NCBI Taxonomy" id="412755"/>
    <lineage>
        <taxon>unclassified sequences</taxon>
        <taxon>metagenomes</taxon>
        <taxon>ecological metagenomes</taxon>
    </lineage>
</organism>
<evidence type="ECO:0000259" key="2">
    <source>
        <dbReference type="Pfam" id="PF02517"/>
    </source>
</evidence>
<dbReference type="Pfam" id="PF02517">
    <property type="entry name" value="Rce1-like"/>
    <property type="match status" value="1"/>
</dbReference>
<dbReference type="AlphaFoldDB" id="X0TX54"/>
<dbReference type="PANTHER" id="PTHR36435">
    <property type="entry name" value="SLR1288 PROTEIN"/>
    <property type="match status" value="1"/>
</dbReference>